<organism evidence="1 2">
    <name type="scientific">Aspergillus sclerotialis</name>
    <dbReference type="NCBI Taxonomy" id="2070753"/>
    <lineage>
        <taxon>Eukaryota</taxon>
        <taxon>Fungi</taxon>
        <taxon>Dikarya</taxon>
        <taxon>Ascomycota</taxon>
        <taxon>Pezizomycotina</taxon>
        <taxon>Eurotiomycetes</taxon>
        <taxon>Eurotiomycetidae</taxon>
        <taxon>Eurotiales</taxon>
        <taxon>Aspergillaceae</taxon>
        <taxon>Aspergillus</taxon>
        <taxon>Aspergillus subgen. Polypaecilum</taxon>
    </lineage>
</organism>
<keyword evidence="2" id="KW-1185">Reference proteome</keyword>
<comment type="caution">
    <text evidence="1">The sequence shown here is derived from an EMBL/GenBank/DDBJ whole genome shotgun (WGS) entry which is preliminary data.</text>
</comment>
<accession>A0A3A2Z5X2</accession>
<proteinExistence type="predicted"/>
<protein>
    <submittedName>
        <fullName evidence="1">Uncharacterized protein</fullName>
    </submittedName>
</protein>
<evidence type="ECO:0000313" key="1">
    <source>
        <dbReference type="EMBL" id="RJE18502.1"/>
    </source>
</evidence>
<dbReference type="AlphaFoldDB" id="A0A3A2Z5X2"/>
<dbReference type="Proteomes" id="UP000266188">
    <property type="component" value="Unassembled WGS sequence"/>
</dbReference>
<evidence type="ECO:0000313" key="2">
    <source>
        <dbReference type="Proteomes" id="UP000266188"/>
    </source>
</evidence>
<dbReference type="EMBL" id="MVGC01000540">
    <property type="protein sequence ID" value="RJE18502.1"/>
    <property type="molecule type" value="Genomic_DNA"/>
</dbReference>
<gene>
    <name evidence="1" type="ORF">PHISCL_09155</name>
</gene>
<name>A0A3A2Z5X2_9EURO</name>
<sequence>MPKQRISSNLITSRTSFGPGSTLAISIVNEPIFWNDALSAAREADNRVELEKLMDRKFEQHRDEFGSPLLSISYAINRHQDNMQSSAGLEAR</sequence>
<reference evidence="2" key="1">
    <citation type="submission" date="2017-02" db="EMBL/GenBank/DDBJ databases">
        <authorList>
            <person name="Tafer H."/>
            <person name="Lopandic K."/>
        </authorList>
    </citation>
    <scope>NUCLEOTIDE SEQUENCE [LARGE SCALE GENOMIC DNA]</scope>
    <source>
        <strain evidence="2">CBS 366.77</strain>
    </source>
</reference>